<accession>A0AAE0Z7E7</accession>
<dbReference type="GO" id="GO:0008466">
    <property type="term" value="F:glycogenin glucosyltransferase activity"/>
    <property type="evidence" value="ECO:0007669"/>
    <property type="project" value="UniProtKB-EC"/>
</dbReference>
<evidence type="ECO:0000256" key="3">
    <source>
        <dbReference type="ARBA" id="ARBA00022490"/>
    </source>
</evidence>
<feature type="region of interest" description="Disordered" evidence="14">
    <location>
        <begin position="400"/>
        <end position="492"/>
    </location>
</feature>
<name>A0AAE0Z7E7_9GAST</name>
<evidence type="ECO:0000256" key="6">
    <source>
        <dbReference type="ARBA" id="ARBA00023056"/>
    </source>
</evidence>
<evidence type="ECO:0000256" key="7">
    <source>
        <dbReference type="ARBA" id="ARBA00023180"/>
    </source>
</evidence>
<gene>
    <name evidence="15" type="ORF">RRG08_039302</name>
</gene>
<keyword evidence="6" id="KW-0320">Glycogen biosynthesis</keyword>
<keyword evidence="4" id="KW-0808">Transferase</keyword>
<protein>
    <recommendedName>
        <fullName evidence="10">glycogenin glucosyltransferase</fullName>
        <ecNumber evidence="10">2.4.1.186</ecNumber>
    </recommendedName>
</protein>
<evidence type="ECO:0000256" key="8">
    <source>
        <dbReference type="ARBA" id="ARBA00023211"/>
    </source>
</evidence>
<dbReference type="FunFam" id="3.90.550.10:FF:000092">
    <property type="entry name" value="Glycogenin 2"/>
    <property type="match status" value="1"/>
</dbReference>
<dbReference type="Proteomes" id="UP001283361">
    <property type="component" value="Unassembled WGS sequence"/>
</dbReference>
<dbReference type="Gene3D" id="3.90.550.10">
    <property type="entry name" value="Spore Coat Polysaccharide Biosynthesis Protein SpsA, Chain A"/>
    <property type="match status" value="1"/>
</dbReference>
<dbReference type="Pfam" id="PF01501">
    <property type="entry name" value="Glyco_transf_8"/>
    <property type="match status" value="1"/>
</dbReference>
<feature type="compositionally biased region" description="Basic and acidic residues" evidence="14">
    <location>
        <begin position="345"/>
        <end position="354"/>
    </location>
</feature>
<dbReference type="GO" id="GO:0005978">
    <property type="term" value="P:glycogen biosynthetic process"/>
    <property type="evidence" value="ECO:0007669"/>
    <property type="project" value="UniProtKB-KW"/>
</dbReference>
<sequence length="519" mass="57894">MTEERVCDEAYVTLATNDTYALGCLVLGSSLQRVCTTRQLVVMITSGVTASMRQQLEALFDQVVDVNVLDSSDTCNLELLGRPDLSCTFTKFHCWRLTQFRKCVFMDADTLVLQNIDDLFDREELSAAPDAGWPDCFNSGVFVYVPSEETYRSLLAFAVTSGSFDGGDQGLLNSYFCGWATEDIGKHLPFTYNVVSQAFYSYLPAFKQFRNNVKVVHFIGAVKPWHQPFNTATGQVSVLPDTGHSQEFLQVWWNIFMESVQPNLDPSHSCMASAQKTDSRIHHQLPSLTQEHGGMPAHSQHDHLPHHHHQHHHQNHQYSYHGHSETRGRPTTTVDVLYPYTPPSLEEHEARRSPDGTVSPEASSGSRSEHTGTGDSQQPQVMNVPVVFRDYQVLETHYSEVPLTSVDPETPPTEHYEARESLQGRPFQSSDGPGGTDISADSSHASDRSGSDSQENPNGDSKANQDDAERLGQSCSTEGLKQPDTDENANPTSKVMRFTNCTILHIIHQVQDKFITVFT</sequence>
<comment type="catalytic activity">
    <reaction evidence="11">
        <text>[1,4-alpha-D-glucosyl](n)-L-tyrosyl-[glycogenin] + UDP-alpha-D-glucose = [1,4-alpha-D-glucosyl](n+1)-L-tyrosyl-[glycogenin] + UDP + H(+)</text>
        <dbReference type="Rhea" id="RHEA:56560"/>
        <dbReference type="Rhea" id="RHEA-COMP:14606"/>
        <dbReference type="Rhea" id="RHEA-COMP:14607"/>
        <dbReference type="ChEBI" id="CHEBI:15378"/>
        <dbReference type="ChEBI" id="CHEBI:58223"/>
        <dbReference type="ChEBI" id="CHEBI:58885"/>
        <dbReference type="ChEBI" id="CHEBI:140574"/>
        <dbReference type="EC" id="2.4.1.186"/>
    </reaction>
</comment>
<dbReference type="InterPro" id="IPR050587">
    <property type="entry name" value="GNT1/Glycosyltrans_8"/>
</dbReference>
<dbReference type="GO" id="GO:0005737">
    <property type="term" value="C:cytoplasm"/>
    <property type="evidence" value="ECO:0007669"/>
    <property type="project" value="UniProtKB-SubCell"/>
</dbReference>
<dbReference type="CDD" id="cd02537">
    <property type="entry name" value="GT8_Glycogenin"/>
    <property type="match status" value="1"/>
</dbReference>
<dbReference type="PANTHER" id="PTHR11183">
    <property type="entry name" value="GLYCOGENIN SUBFAMILY MEMBER"/>
    <property type="match status" value="1"/>
</dbReference>
<evidence type="ECO:0000256" key="13">
    <source>
        <dbReference type="ARBA" id="ARBA00057883"/>
    </source>
</evidence>
<evidence type="ECO:0000256" key="9">
    <source>
        <dbReference type="ARBA" id="ARBA00038162"/>
    </source>
</evidence>
<comment type="catalytic activity">
    <reaction evidence="12">
        <text>L-tyrosyl-[glycogenin] + UDP-alpha-D-glucose = alpha-D-glucosyl-L-tyrosyl-[glycogenin] + UDP + H(+)</text>
        <dbReference type="Rhea" id="RHEA:23360"/>
        <dbReference type="Rhea" id="RHEA-COMP:14604"/>
        <dbReference type="Rhea" id="RHEA-COMP:14605"/>
        <dbReference type="ChEBI" id="CHEBI:15378"/>
        <dbReference type="ChEBI" id="CHEBI:46858"/>
        <dbReference type="ChEBI" id="CHEBI:58223"/>
        <dbReference type="ChEBI" id="CHEBI:58885"/>
        <dbReference type="ChEBI" id="CHEBI:140573"/>
        <dbReference type="EC" id="2.4.1.186"/>
    </reaction>
</comment>
<comment type="caution">
    <text evidence="15">The sequence shown here is derived from an EMBL/GenBank/DDBJ whole genome shotgun (WGS) entry which is preliminary data.</text>
</comment>
<proteinExistence type="inferred from homology"/>
<evidence type="ECO:0000256" key="12">
    <source>
        <dbReference type="ARBA" id="ARBA00052293"/>
    </source>
</evidence>
<keyword evidence="3" id="KW-0963">Cytoplasm</keyword>
<evidence type="ECO:0000256" key="2">
    <source>
        <dbReference type="ARBA" id="ARBA00004496"/>
    </source>
</evidence>
<keyword evidence="8" id="KW-0464">Manganese</keyword>
<keyword evidence="7" id="KW-0325">Glycoprotein</keyword>
<reference evidence="15" key="1">
    <citation type="journal article" date="2023" name="G3 (Bethesda)">
        <title>A reference genome for the long-term kleptoplast-retaining sea slug Elysia crispata morphotype clarki.</title>
        <authorList>
            <person name="Eastman K.E."/>
            <person name="Pendleton A.L."/>
            <person name="Shaikh M.A."/>
            <person name="Suttiyut T."/>
            <person name="Ogas R."/>
            <person name="Tomko P."/>
            <person name="Gavelis G."/>
            <person name="Widhalm J.R."/>
            <person name="Wisecaver J.H."/>
        </authorList>
    </citation>
    <scope>NUCLEOTIDE SEQUENCE</scope>
    <source>
        <strain evidence="15">ECLA1</strain>
    </source>
</reference>
<evidence type="ECO:0000313" key="16">
    <source>
        <dbReference type="Proteomes" id="UP001283361"/>
    </source>
</evidence>
<comment type="subcellular location">
    <subcellularLocation>
        <location evidence="2">Cytoplasm</location>
    </subcellularLocation>
</comment>
<feature type="compositionally biased region" description="Basic residues" evidence="14">
    <location>
        <begin position="304"/>
        <end position="315"/>
    </location>
</feature>
<feature type="region of interest" description="Disordered" evidence="14">
    <location>
        <begin position="289"/>
        <end position="383"/>
    </location>
</feature>
<dbReference type="InterPro" id="IPR029044">
    <property type="entry name" value="Nucleotide-diphossugar_trans"/>
</dbReference>
<evidence type="ECO:0000313" key="15">
    <source>
        <dbReference type="EMBL" id="KAK3764133.1"/>
    </source>
</evidence>
<keyword evidence="16" id="KW-1185">Reference proteome</keyword>
<keyword evidence="5" id="KW-0479">Metal-binding</keyword>
<comment type="cofactor">
    <cofactor evidence="1">
        <name>Mn(2+)</name>
        <dbReference type="ChEBI" id="CHEBI:29035"/>
    </cofactor>
</comment>
<feature type="compositionally biased region" description="Basic and acidic residues" evidence="14">
    <location>
        <begin position="412"/>
        <end position="422"/>
    </location>
</feature>
<dbReference type="InterPro" id="IPR002495">
    <property type="entry name" value="Glyco_trans_8"/>
</dbReference>
<evidence type="ECO:0000256" key="14">
    <source>
        <dbReference type="SAM" id="MobiDB-lite"/>
    </source>
</evidence>
<evidence type="ECO:0000256" key="1">
    <source>
        <dbReference type="ARBA" id="ARBA00001936"/>
    </source>
</evidence>
<comment type="similarity">
    <text evidence="9">Belongs to the glycosyltransferase 8 family. Glycogenin subfamily.</text>
</comment>
<dbReference type="SUPFAM" id="SSF53448">
    <property type="entry name" value="Nucleotide-diphospho-sugar transferases"/>
    <property type="match status" value="1"/>
</dbReference>
<comment type="function">
    <text evidence="13">Self-glucosylating initiator of glycogen synthesis. It catalyzes the formation of a short alpha (1,4)-glucosyl chain covalently attached via a glucose 1-O-tyrosyl linkage to internal tyrosine residues and these chains act as primers for the elongation reaction catalyzed by glycogen synthase.</text>
</comment>
<evidence type="ECO:0000256" key="11">
    <source>
        <dbReference type="ARBA" id="ARBA00050886"/>
    </source>
</evidence>
<dbReference type="AlphaFoldDB" id="A0AAE0Z7E7"/>
<organism evidence="15 16">
    <name type="scientific">Elysia crispata</name>
    <name type="common">lettuce slug</name>
    <dbReference type="NCBI Taxonomy" id="231223"/>
    <lineage>
        <taxon>Eukaryota</taxon>
        <taxon>Metazoa</taxon>
        <taxon>Spiralia</taxon>
        <taxon>Lophotrochozoa</taxon>
        <taxon>Mollusca</taxon>
        <taxon>Gastropoda</taxon>
        <taxon>Heterobranchia</taxon>
        <taxon>Euthyneura</taxon>
        <taxon>Panpulmonata</taxon>
        <taxon>Sacoglossa</taxon>
        <taxon>Placobranchoidea</taxon>
        <taxon>Plakobranchidae</taxon>
        <taxon>Elysia</taxon>
    </lineage>
</organism>
<dbReference type="EC" id="2.4.1.186" evidence="10"/>
<evidence type="ECO:0000256" key="10">
    <source>
        <dbReference type="ARBA" id="ARBA00038934"/>
    </source>
</evidence>
<evidence type="ECO:0000256" key="4">
    <source>
        <dbReference type="ARBA" id="ARBA00022679"/>
    </source>
</evidence>
<dbReference type="EMBL" id="JAWDGP010004468">
    <property type="protein sequence ID" value="KAK3764133.1"/>
    <property type="molecule type" value="Genomic_DNA"/>
</dbReference>
<evidence type="ECO:0000256" key="5">
    <source>
        <dbReference type="ARBA" id="ARBA00022723"/>
    </source>
</evidence>
<dbReference type="GO" id="GO:0046872">
    <property type="term" value="F:metal ion binding"/>
    <property type="evidence" value="ECO:0007669"/>
    <property type="project" value="UniProtKB-KW"/>
</dbReference>